<sequence length="288" mass="32368">MKRLSYRKIALLAAIVLLSAIVAMPFVLMLLSSFKTMAEIQSPVFRILPNSFSFNNYIEAMNQGNWSRYFTNSLVITLITVSLGLITMSMAGYAFARLNFKGRDLLFFFSLIGLMIPEQVILVPVFIKIKQFPLFGGNDLWGTGGVGMLNSYLGLIIPQIAHPFGVFLFRQFFLQFPKALDEAAKIDGCSRLRALLRIYVPASLPVFATVALLKSIGSWNQYTWPLVITNDNSMRTVQLALSIFKTEYSVQWNYILPATTLIALPVLLLFFLLQKYYVRGIVTSGVKG</sequence>
<dbReference type="Pfam" id="PF00528">
    <property type="entry name" value="BPD_transp_1"/>
    <property type="match status" value="1"/>
</dbReference>
<evidence type="ECO:0000256" key="5">
    <source>
        <dbReference type="ARBA" id="ARBA00022989"/>
    </source>
</evidence>
<evidence type="ECO:0000313" key="10">
    <source>
        <dbReference type="Proteomes" id="UP000256977"/>
    </source>
</evidence>
<comment type="caution">
    <text evidence="9">The sequence shown here is derived from an EMBL/GenBank/DDBJ whole genome shotgun (WGS) entry which is preliminary data.</text>
</comment>
<evidence type="ECO:0000259" key="8">
    <source>
        <dbReference type="PROSITE" id="PS50928"/>
    </source>
</evidence>
<evidence type="ECO:0000256" key="7">
    <source>
        <dbReference type="RuleBase" id="RU363032"/>
    </source>
</evidence>
<feature type="transmembrane region" description="Helical" evidence="7">
    <location>
        <begin position="254"/>
        <end position="273"/>
    </location>
</feature>
<dbReference type="RefSeq" id="WP_246017009.1">
    <property type="nucleotide sequence ID" value="NZ_QRDZ01000042.1"/>
</dbReference>
<comment type="subcellular location">
    <subcellularLocation>
        <location evidence="1 7">Cell membrane</location>
        <topology evidence="1 7">Multi-pass membrane protein</topology>
    </subcellularLocation>
</comment>
<keyword evidence="4 7" id="KW-0812">Transmembrane</keyword>
<dbReference type="GO" id="GO:0055085">
    <property type="term" value="P:transmembrane transport"/>
    <property type="evidence" value="ECO:0007669"/>
    <property type="project" value="InterPro"/>
</dbReference>
<protein>
    <submittedName>
        <fullName evidence="9">Multiple sugar transport system permease protein</fullName>
    </submittedName>
</protein>
<dbReference type="Proteomes" id="UP000256977">
    <property type="component" value="Unassembled WGS sequence"/>
</dbReference>
<evidence type="ECO:0000313" key="9">
    <source>
        <dbReference type="EMBL" id="RED55568.1"/>
    </source>
</evidence>
<organism evidence="9 10">
    <name type="scientific">Cohnella phaseoli</name>
    <dbReference type="NCBI Taxonomy" id="456490"/>
    <lineage>
        <taxon>Bacteria</taxon>
        <taxon>Bacillati</taxon>
        <taxon>Bacillota</taxon>
        <taxon>Bacilli</taxon>
        <taxon>Bacillales</taxon>
        <taxon>Paenibacillaceae</taxon>
        <taxon>Cohnella</taxon>
    </lineage>
</organism>
<keyword evidence="2 7" id="KW-0813">Transport</keyword>
<reference evidence="9 10" key="1">
    <citation type="submission" date="2018-07" db="EMBL/GenBank/DDBJ databases">
        <title>Genomic Encyclopedia of Type Strains, Phase III (KMG-III): the genomes of soil and plant-associated and newly described type strains.</title>
        <authorList>
            <person name="Whitman W."/>
        </authorList>
    </citation>
    <scope>NUCLEOTIDE SEQUENCE [LARGE SCALE GENOMIC DNA]</scope>
    <source>
        <strain evidence="9 10">CECT 7287</strain>
    </source>
</reference>
<keyword evidence="10" id="KW-1185">Reference proteome</keyword>
<dbReference type="EMBL" id="QRDZ01000042">
    <property type="protein sequence ID" value="RED55568.1"/>
    <property type="molecule type" value="Genomic_DNA"/>
</dbReference>
<feature type="transmembrane region" description="Helical" evidence="7">
    <location>
        <begin position="105"/>
        <end position="129"/>
    </location>
</feature>
<feature type="domain" description="ABC transmembrane type-1" evidence="8">
    <location>
        <begin position="70"/>
        <end position="273"/>
    </location>
</feature>
<dbReference type="SUPFAM" id="SSF161098">
    <property type="entry name" value="MetI-like"/>
    <property type="match status" value="1"/>
</dbReference>
<proteinExistence type="inferred from homology"/>
<dbReference type="PANTHER" id="PTHR43744:SF12">
    <property type="entry name" value="ABC TRANSPORTER PERMEASE PROTEIN MG189-RELATED"/>
    <property type="match status" value="1"/>
</dbReference>
<evidence type="ECO:0000256" key="4">
    <source>
        <dbReference type="ARBA" id="ARBA00022692"/>
    </source>
</evidence>
<dbReference type="AlphaFoldDB" id="A0A3D9I1C2"/>
<keyword evidence="6 7" id="KW-0472">Membrane</keyword>
<keyword evidence="9" id="KW-0762">Sugar transport</keyword>
<keyword evidence="5 7" id="KW-1133">Transmembrane helix</keyword>
<dbReference type="GO" id="GO:0005886">
    <property type="term" value="C:plasma membrane"/>
    <property type="evidence" value="ECO:0007669"/>
    <property type="project" value="UniProtKB-SubCell"/>
</dbReference>
<evidence type="ECO:0000256" key="3">
    <source>
        <dbReference type="ARBA" id="ARBA00022475"/>
    </source>
</evidence>
<dbReference type="InterPro" id="IPR035906">
    <property type="entry name" value="MetI-like_sf"/>
</dbReference>
<comment type="similarity">
    <text evidence="7">Belongs to the binding-protein-dependent transport system permease family.</text>
</comment>
<feature type="transmembrane region" description="Helical" evidence="7">
    <location>
        <begin position="69"/>
        <end position="93"/>
    </location>
</feature>
<evidence type="ECO:0000256" key="2">
    <source>
        <dbReference type="ARBA" id="ARBA00022448"/>
    </source>
</evidence>
<dbReference type="PROSITE" id="PS50928">
    <property type="entry name" value="ABC_TM1"/>
    <property type="match status" value="1"/>
</dbReference>
<gene>
    <name evidence="9" type="ORF">DFP98_1422</name>
</gene>
<dbReference type="CDD" id="cd06261">
    <property type="entry name" value="TM_PBP2"/>
    <property type="match status" value="1"/>
</dbReference>
<dbReference type="InterPro" id="IPR000515">
    <property type="entry name" value="MetI-like"/>
</dbReference>
<name>A0A3D9I1C2_9BACL</name>
<dbReference type="PANTHER" id="PTHR43744">
    <property type="entry name" value="ABC TRANSPORTER PERMEASE PROTEIN MG189-RELATED-RELATED"/>
    <property type="match status" value="1"/>
</dbReference>
<evidence type="ECO:0000256" key="6">
    <source>
        <dbReference type="ARBA" id="ARBA00023136"/>
    </source>
</evidence>
<feature type="transmembrane region" description="Helical" evidence="7">
    <location>
        <begin position="149"/>
        <end position="173"/>
    </location>
</feature>
<accession>A0A3D9I1C2</accession>
<feature type="transmembrane region" description="Helical" evidence="7">
    <location>
        <begin position="194"/>
        <end position="216"/>
    </location>
</feature>
<evidence type="ECO:0000256" key="1">
    <source>
        <dbReference type="ARBA" id="ARBA00004651"/>
    </source>
</evidence>
<keyword evidence="3" id="KW-1003">Cell membrane</keyword>
<dbReference type="Gene3D" id="1.10.3720.10">
    <property type="entry name" value="MetI-like"/>
    <property type="match status" value="1"/>
</dbReference>